<feature type="compositionally biased region" description="Polar residues" evidence="1">
    <location>
        <begin position="311"/>
        <end position="322"/>
    </location>
</feature>
<dbReference type="AlphaFoldDB" id="A0A179GLM5"/>
<feature type="region of interest" description="Disordered" evidence="1">
    <location>
        <begin position="306"/>
        <end position="328"/>
    </location>
</feature>
<evidence type="ECO:0000256" key="1">
    <source>
        <dbReference type="SAM" id="MobiDB-lite"/>
    </source>
</evidence>
<feature type="region of interest" description="Disordered" evidence="1">
    <location>
        <begin position="1"/>
        <end position="79"/>
    </location>
</feature>
<feature type="compositionally biased region" description="Basic and acidic residues" evidence="1">
    <location>
        <begin position="53"/>
        <end position="79"/>
    </location>
</feature>
<comment type="caution">
    <text evidence="2">The sequence shown here is derived from an EMBL/GenBank/DDBJ whole genome shotgun (WGS) entry which is preliminary data.</text>
</comment>
<feature type="compositionally biased region" description="Basic residues" evidence="1">
    <location>
        <begin position="43"/>
        <end position="52"/>
    </location>
</feature>
<dbReference type="EMBL" id="LSBH01000005">
    <property type="protein sequence ID" value="OAQ78787.1"/>
    <property type="molecule type" value="Genomic_DNA"/>
</dbReference>
<dbReference type="Proteomes" id="UP000078240">
    <property type="component" value="Unassembled WGS sequence"/>
</dbReference>
<feature type="compositionally biased region" description="Basic and acidic residues" evidence="1">
    <location>
        <begin position="368"/>
        <end position="380"/>
    </location>
</feature>
<evidence type="ECO:0000313" key="3">
    <source>
        <dbReference type="Proteomes" id="UP000078240"/>
    </source>
</evidence>
<reference evidence="2 3" key="1">
    <citation type="submission" date="2016-01" db="EMBL/GenBank/DDBJ databases">
        <title>Biosynthesis of antibiotic leucinostatins and their inhibition on Phytophthora in bio-control Purpureocillium lilacinum.</title>
        <authorList>
            <person name="Wang G."/>
            <person name="Liu Z."/>
            <person name="Lin R."/>
            <person name="Li E."/>
            <person name="Mao Z."/>
            <person name="Ling J."/>
            <person name="Yin W."/>
            <person name="Xie B."/>
        </authorList>
    </citation>
    <scope>NUCLEOTIDE SEQUENCE [LARGE SCALE GENOMIC DNA]</scope>
    <source>
        <strain evidence="2">PLBJ-1</strain>
    </source>
</reference>
<accession>A0A179GLM5</accession>
<proteinExistence type="predicted"/>
<evidence type="ECO:0000313" key="2">
    <source>
        <dbReference type="EMBL" id="OAQ78787.1"/>
    </source>
</evidence>
<protein>
    <submittedName>
        <fullName evidence="2">Ezrin/radixin/moesin family domain-containing protein</fullName>
    </submittedName>
</protein>
<name>A0A179GLM5_PURLI</name>
<organism evidence="2 3">
    <name type="scientific">Purpureocillium lilacinum</name>
    <name type="common">Paecilomyces lilacinus</name>
    <dbReference type="NCBI Taxonomy" id="33203"/>
    <lineage>
        <taxon>Eukaryota</taxon>
        <taxon>Fungi</taxon>
        <taxon>Dikarya</taxon>
        <taxon>Ascomycota</taxon>
        <taxon>Pezizomycotina</taxon>
        <taxon>Sordariomycetes</taxon>
        <taxon>Hypocreomycetidae</taxon>
        <taxon>Hypocreales</taxon>
        <taxon>Ophiocordycipitaceae</taxon>
        <taxon>Purpureocillium</taxon>
    </lineage>
</organism>
<feature type="compositionally biased region" description="Basic and acidic residues" evidence="1">
    <location>
        <begin position="1"/>
        <end position="10"/>
    </location>
</feature>
<feature type="region of interest" description="Disordered" evidence="1">
    <location>
        <begin position="361"/>
        <end position="380"/>
    </location>
</feature>
<sequence length="380" mass="42340">MDLRLREAETPAKGSATGPVALIKARPSAIKTEDTEDGAARSSKNKKKKNKKAEHDANTPLHEHVKKLEEREKRLRSDKKQLEKTELKLEKRLENAEQELQAELVRSNRIQNTNNALQKARDELFKEAEDTKAKLEEANALAEKLKEELDTREFESRKFRTALAAAFKLLTELKDQVTLKSLLHRTDHFLRLKLGRLGGNAGVAPASTAPSEQDEAIDDAFATEDSEDDCDLYEPDGAAVAAGIQAVNERQAPSGMDLKYESDSDDDKPLAMLLRSGNSQVEESADGLSDSDSEDRAMMKLRALAADKNMPHSSSSGTTQTPDAAPTSKKHLLLEEDLWDEDEDEAIFLRPAKRVKFESDVNCEADDSAAKMERDSRKWL</sequence>
<gene>
    <name evidence="2" type="ORF">VFPBJ_06908</name>
</gene>